<evidence type="ECO:0000313" key="6">
    <source>
        <dbReference type="EMBL" id="CAF3616169.1"/>
    </source>
</evidence>
<feature type="compositionally biased region" description="Polar residues" evidence="3">
    <location>
        <begin position="319"/>
        <end position="338"/>
    </location>
</feature>
<evidence type="ECO:0008006" key="9">
    <source>
        <dbReference type="Google" id="ProtNLM"/>
    </source>
</evidence>
<comment type="caution">
    <text evidence="4">The sequence shown here is derived from an EMBL/GenBank/DDBJ whole genome shotgun (WGS) entry which is preliminary data.</text>
</comment>
<dbReference type="EMBL" id="CAJOBC010000698">
    <property type="protein sequence ID" value="CAF3616169.1"/>
    <property type="molecule type" value="Genomic_DNA"/>
</dbReference>
<feature type="region of interest" description="Disordered" evidence="3">
    <location>
        <begin position="90"/>
        <end position="116"/>
    </location>
</feature>
<sequence>MVGAVSEERVKPTVKKDSLSYSWLVKVAKEHALTLNLKQEEKQQQISQSTRCNSDASVKEHTQPESPDETRQQSAVECTTDQNTYFESVKPNNIKKHQTVDSTSQHDQQTPEQTKCNTEISLASDVANSSIKETQYEEYSQVSPMSFFDHSSSSNNIYPQKHEGSFTEKKRKQNGNKRQHNILNIHSCPTMFEDQDRLWEGMLPSTKQISQNMPQANYYHSTSRTILVRPLDKQHSNMENGGVRDVLFNSNNGNQQSHNSHNPNNYQKSTRKNIILNGKTHVQQSSNFYDDNRQRQDYSQQPPSRAVLSNEKHLRSPRKNAQITANESNERTFFSTPPLSLHDEKSHYTFEKVPQFYQNRFPKHPSSNINQDDINSLQYLIESDVKVEEIPVNHHSQPPKTRTTSTSSGSGDEERFTNDSIVFTNSSYNEDHSEKNERTDILNSSSSSPHQISFEKNQTNEHQVQQFQSFDSKSKPQEKGIPVMTVQTDVVVQSSSQKKPSRAPADIEWRQASDHCQQQQQQRLSHLSLYNQDPLPRFERSPIEKKEHDLVQHHQQDILPKTYTRLPHSLRLQDKRYQTQTATSQKQIQPLFQINKSQTNSSQTGSVFSKYSTKNNHNHINHSTSNHSQQTKDCQPKFDHSEHQENSRPPRFREPGCCDEPSSSPNDFSDSTGNDGVLRTCNEQRDGMKISIKQKMIEIEERMKKNGLISSLVDTHCHFDLLFDRLSINKITVTDYFDKEYKDLYPSNLKFEKAIQVYWRPNHLTRDNWDHYSKYLDDSRVYGTCGVHPHWSNKWQPSCADDIERCLKHPKVLGIGECGLDFGPKNNCDEKDQRRAFIAQLQIAAKFSKPLVIHSRGAYELTFNLMKKYLPKNHKIHLHCFCGRLEDANMFINYFTELKLGFTPLISTNRGADIRAVIKDLDLNRLLSETDSPYFVPEELSGIKYAHPIFVYNVIEVIAQEKQLSIEDVAQQLRENVRVVYGI</sequence>
<dbReference type="InterPro" id="IPR032466">
    <property type="entry name" value="Metal_Hydrolase"/>
</dbReference>
<evidence type="ECO:0000313" key="5">
    <source>
        <dbReference type="EMBL" id="CAF1186644.1"/>
    </source>
</evidence>
<keyword evidence="2" id="KW-0378">Hydrolase</keyword>
<dbReference type="PROSITE" id="PS01090">
    <property type="entry name" value="TATD_2"/>
    <property type="match status" value="1"/>
</dbReference>
<feature type="region of interest" description="Disordered" evidence="3">
    <location>
        <begin position="235"/>
        <end position="268"/>
    </location>
</feature>
<gene>
    <name evidence="4" type="ORF">GPM918_LOCUS4960</name>
    <name evidence="5" type="ORF">OVA965_LOCUS23330</name>
    <name evidence="6" type="ORF">SRO942_LOCUS4961</name>
    <name evidence="7" type="ORF">TMI583_LOCUS24047</name>
</gene>
<feature type="compositionally biased region" description="Polar residues" evidence="3">
    <location>
        <begin position="661"/>
        <end position="674"/>
    </location>
</feature>
<evidence type="ECO:0000256" key="1">
    <source>
        <dbReference type="ARBA" id="ARBA00009275"/>
    </source>
</evidence>
<reference evidence="4" key="1">
    <citation type="submission" date="2021-02" db="EMBL/GenBank/DDBJ databases">
        <authorList>
            <person name="Nowell W R."/>
        </authorList>
    </citation>
    <scope>NUCLEOTIDE SEQUENCE</scope>
</reference>
<dbReference type="PROSITE" id="PS01091">
    <property type="entry name" value="TATD_3"/>
    <property type="match status" value="1"/>
</dbReference>
<name>A0A813UWC4_9BILA</name>
<proteinExistence type="inferred from homology"/>
<dbReference type="PANTHER" id="PTHR46363:SF1">
    <property type="entry name" value="DEOXYRIBONUCLEASE TATDN2-RELATED"/>
    <property type="match status" value="1"/>
</dbReference>
<feature type="compositionally biased region" description="Basic and acidic residues" evidence="3">
    <location>
        <begin position="429"/>
        <end position="440"/>
    </location>
</feature>
<dbReference type="AlphaFoldDB" id="A0A813UWC4"/>
<feature type="region of interest" description="Disordered" evidence="3">
    <location>
        <begin position="39"/>
        <end position="76"/>
    </location>
</feature>
<feature type="compositionally biased region" description="Basic and acidic residues" evidence="3">
    <location>
        <begin position="57"/>
        <end position="71"/>
    </location>
</feature>
<dbReference type="PANTHER" id="PTHR46363">
    <property type="entry name" value="DEOXYRIBONUCLEASE TATDN2-RELATED"/>
    <property type="match status" value="1"/>
</dbReference>
<dbReference type="SUPFAM" id="SSF51556">
    <property type="entry name" value="Metallo-dependent hydrolases"/>
    <property type="match status" value="1"/>
</dbReference>
<feature type="compositionally biased region" description="Low complexity" evidence="3">
    <location>
        <begin position="249"/>
        <end position="265"/>
    </location>
</feature>
<feature type="compositionally biased region" description="Polar residues" evidence="3">
    <location>
        <begin position="578"/>
        <end position="611"/>
    </location>
</feature>
<organism evidence="4 8">
    <name type="scientific">Didymodactylos carnosus</name>
    <dbReference type="NCBI Taxonomy" id="1234261"/>
    <lineage>
        <taxon>Eukaryota</taxon>
        <taxon>Metazoa</taxon>
        <taxon>Spiralia</taxon>
        <taxon>Gnathifera</taxon>
        <taxon>Rotifera</taxon>
        <taxon>Eurotatoria</taxon>
        <taxon>Bdelloidea</taxon>
        <taxon>Philodinida</taxon>
        <taxon>Philodinidae</taxon>
        <taxon>Didymodactylos</taxon>
    </lineage>
</organism>
<dbReference type="OrthoDB" id="413993at2759"/>
<dbReference type="EMBL" id="CAJNOK010013549">
    <property type="protein sequence ID" value="CAF1186644.1"/>
    <property type="molecule type" value="Genomic_DNA"/>
</dbReference>
<dbReference type="Proteomes" id="UP000677228">
    <property type="component" value="Unassembled WGS sequence"/>
</dbReference>
<feature type="region of interest" description="Disordered" evidence="3">
    <location>
        <begin position="150"/>
        <end position="179"/>
    </location>
</feature>
<dbReference type="CDD" id="cd01310">
    <property type="entry name" value="TatD_DNAse"/>
    <property type="match status" value="1"/>
</dbReference>
<dbReference type="PROSITE" id="PS01137">
    <property type="entry name" value="TATD_1"/>
    <property type="match status" value="1"/>
</dbReference>
<dbReference type="EMBL" id="CAJOBA010035077">
    <property type="protein sequence ID" value="CAF3997758.1"/>
    <property type="molecule type" value="Genomic_DNA"/>
</dbReference>
<feature type="compositionally biased region" description="Polar residues" evidence="3">
    <location>
        <begin position="418"/>
        <end position="428"/>
    </location>
</feature>
<dbReference type="GO" id="GO:0016788">
    <property type="term" value="F:hydrolase activity, acting on ester bonds"/>
    <property type="evidence" value="ECO:0007669"/>
    <property type="project" value="InterPro"/>
</dbReference>
<dbReference type="Proteomes" id="UP000682733">
    <property type="component" value="Unassembled WGS sequence"/>
</dbReference>
<protein>
    <recommendedName>
        <fullName evidence="9">TatD</fullName>
    </recommendedName>
</protein>
<feature type="compositionally biased region" description="Basic and acidic residues" evidence="3">
    <location>
        <begin position="634"/>
        <end position="656"/>
    </location>
</feature>
<dbReference type="InterPro" id="IPR018228">
    <property type="entry name" value="DNase_TatD-rel_CS"/>
</dbReference>
<evidence type="ECO:0000313" key="7">
    <source>
        <dbReference type="EMBL" id="CAF3997758.1"/>
    </source>
</evidence>
<dbReference type="Proteomes" id="UP000681722">
    <property type="component" value="Unassembled WGS sequence"/>
</dbReference>
<feature type="region of interest" description="Disordered" evidence="3">
    <location>
        <begin position="577"/>
        <end position="682"/>
    </location>
</feature>
<dbReference type="Proteomes" id="UP000663829">
    <property type="component" value="Unassembled WGS sequence"/>
</dbReference>
<evidence type="ECO:0000313" key="8">
    <source>
        <dbReference type="Proteomes" id="UP000663829"/>
    </source>
</evidence>
<feature type="compositionally biased region" description="Polar residues" evidence="3">
    <location>
        <begin position="100"/>
        <end position="116"/>
    </location>
</feature>
<feature type="compositionally biased region" description="Low complexity" evidence="3">
    <location>
        <begin position="401"/>
        <end position="410"/>
    </location>
</feature>
<feature type="compositionally biased region" description="Polar residues" evidence="3">
    <location>
        <begin position="441"/>
        <end position="471"/>
    </location>
</feature>
<dbReference type="Gene3D" id="3.20.20.140">
    <property type="entry name" value="Metal-dependent hydrolases"/>
    <property type="match status" value="1"/>
</dbReference>
<keyword evidence="8" id="KW-1185">Reference proteome</keyword>
<evidence type="ECO:0000313" key="4">
    <source>
        <dbReference type="EMBL" id="CAF0829138.1"/>
    </source>
</evidence>
<feature type="region of interest" description="Disordered" evidence="3">
    <location>
        <begin position="293"/>
        <end position="340"/>
    </location>
</feature>
<accession>A0A813UWC4</accession>
<feature type="compositionally biased region" description="Basic residues" evidence="3">
    <location>
        <begin position="169"/>
        <end position="179"/>
    </location>
</feature>
<dbReference type="Pfam" id="PF01026">
    <property type="entry name" value="TatD_DNase"/>
    <property type="match status" value="1"/>
</dbReference>
<dbReference type="EMBL" id="CAJNOQ010000698">
    <property type="protein sequence ID" value="CAF0829138.1"/>
    <property type="molecule type" value="Genomic_DNA"/>
</dbReference>
<dbReference type="InterPro" id="IPR001130">
    <property type="entry name" value="TatD-like"/>
</dbReference>
<evidence type="ECO:0000256" key="3">
    <source>
        <dbReference type="SAM" id="MobiDB-lite"/>
    </source>
</evidence>
<comment type="similarity">
    <text evidence="1">Belongs to the metallo-dependent hydrolases superfamily. TatD-type hydrolase family.</text>
</comment>
<feature type="region of interest" description="Disordered" evidence="3">
    <location>
        <begin position="390"/>
        <end position="478"/>
    </location>
</feature>
<evidence type="ECO:0000256" key="2">
    <source>
        <dbReference type="ARBA" id="ARBA00022801"/>
    </source>
</evidence>